<accession>A0A0A9EPM8</accession>
<dbReference type="AlphaFoldDB" id="A0A0A9EPM8"/>
<organism evidence="1">
    <name type="scientific">Arundo donax</name>
    <name type="common">Giant reed</name>
    <name type="synonym">Donax arundinaceus</name>
    <dbReference type="NCBI Taxonomy" id="35708"/>
    <lineage>
        <taxon>Eukaryota</taxon>
        <taxon>Viridiplantae</taxon>
        <taxon>Streptophyta</taxon>
        <taxon>Embryophyta</taxon>
        <taxon>Tracheophyta</taxon>
        <taxon>Spermatophyta</taxon>
        <taxon>Magnoliopsida</taxon>
        <taxon>Liliopsida</taxon>
        <taxon>Poales</taxon>
        <taxon>Poaceae</taxon>
        <taxon>PACMAD clade</taxon>
        <taxon>Arundinoideae</taxon>
        <taxon>Arundineae</taxon>
        <taxon>Arundo</taxon>
    </lineage>
</organism>
<reference evidence="1" key="2">
    <citation type="journal article" date="2015" name="Data Brief">
        <title>Shoot transcriptome of the giant reed, Arundo donax.</title>
        <authorList>
            <person name="Barrero R.A."/>
            <person name="Guerrero F.D."/>
            <person name="Moolhuijzen P."/>
            <person name="Goolsby J.A."/>
            <person name="Tidwell J."/>
            <person name="Bellgard S.E."/>
            <person name="Bellgard M.I."/>
        </authorList>
    </citation>
    <scope>NUCLEOTIDE SEQUENCE</scope>
    <source>
        <tissue evidence="1">Shoot tissue taken approximately 20 cm above the soil surface</tissue>
    </source>
</reference>
<reference evidence="1" key="1">
    <citation type="submission" date="2014-09" db="EMBL/GenBank/DDBJ databases">
        <authorList>
            <person name="Magalhaes I.L.F."/>
            <person name="Oliveira U."/>
            <person name="Santos F.R."/>
            <person name="Vidigal T.H.D.A."/>
            <person name="Brescovit A.D."/>
            <person name="Santos A.J."/>
        </authorList>
    </citation>
    <scope>NUCLEOTIDE SEQUENCE</scope>
    <source>
        <tissue evidence="1">Shoot tissue taken approximately 20 cm above the soil surface</tissue>
    </source>
</reference>
<evidence type="ECO:0000313" key="1">
    <source>
        <dbReference type="EMBL" id="JAE00959.1"/>
    </source>
</evidence>
<protein>
    <submittedName>
        <fullName evidence="1">Uncharacterized protein</fullName>
    </submittedName>
</protein>
<proteinExistence type="predicted"/>
<dbReference type="EMBL" id="GBRH01196937">
    <property type="protein sequence ID" value="JAE00959.1"/>
    <property type="molecule type" value="Transcribed_RNA"/>
</dbReference>
<sequence>MRPNSFWIALRIIGDTFWWSKVSTGHHEVSIQGRCDAKGKYLVRFIP</sequence>
<name>A0A0A9EPM8_ARUDO</name>